<name>A0A075FVV3_9ARCH</name>
<keyword evidence="1" id="KW-0413">Isomerase</keyword>
<evidence type="ECO:0000313" key="1">
    <source>
        <dbReference type="EMBL" id="AIE93792.1"/>
    </source>
</evidence>
<organism evidence="1">
    <name type="scientific">uncultured marine thaumarchaeote AD1000_40_H03</name>
    <dbReference type="NCBI Taxonomy" id="1455914"/>
    <lineage>
        <taxon>Archaea</taxon>
        <taxon>Nitrososphaerota</taxon>
        <taxon>environmental samples</taxon>
    </lineage>
</organism>
<dbReference type="EMBL" id="KF900405">
    <property type="protein sequence ID" value="AIE93792.1"/>
    <property type="molecule type" value="Genomic_DNA"/>
</dbReference>
<dbReference type="AlphaFoldDB" id="A0A075FVV3"/>
<dbReference type="GO" id="GO:1901135">
    <property type="term" value="P:carbohydrate derivative metabolic process"/>
    <property type="evidence" value="ECO:0007669"/>
    <property type="project" value="InterPro"/>
</dbReference>
<protein>
    <submittedName>
        <fullName evidence="1">Glucose-6-phosphate isomerase</fullName>
    </submittedName>
</protein>
<dbReference type="GO" id="GO:0016853">
    <property type="term" value="F:isomerase activity"/>
    <property type="evidence" value="ECO:0007669"/>
    <property type="project" value="UniProtKB-KW"/>
</dbReference>
<dbReference type="InterPro" id="IPR046348">
    <property type="entry name" value="SIS_dom_sf"/>
</dbReference>
<proteinExistence type="predicted"/>
<sequence length="72" mass="8236">MISKENLEKYDPEGMHHAYDAWSDLARDAYNSELQPIDFKNIDHVVFSGMGGSGAIGDLFHQCYLKLIYIQQ</sequence>
<reference evidence="1" key="1">
    <citation type="journal article" date="2014" name="Genome Biol. Evol.">
        <title>Pangenome evidence for extensive interdomain horizontal transfer affecting lineage core and shell genes in uncultured planktonic thaumarchaeota and euryarchaeota.</title>
        <authorList>
            <person name="Deschamps P."/>
            <person name="Zivanovic Y."/>
            <person name="Moreira D."/>
            <person name="Rodriguez-Valera F."/>
            <person name="Lopez-Garcia P."/>
        </authorList>
    </citation>
    <scope>NUCLEOTIDE SEQUENCE</scope>
</reference>
<dbReference type="SUPFAM" id="SSF53697">
    <property type="entry name" value="SIS domain"/>
    <property type="match status" value="1"/>
</dbReference>
<dbReference type="Gene3D" id="3.40.50.10490">
    <property type="entry name" value="Glucose-6-phosphate isomerase like protein, domain 1"/>
    <property type="match status" value="1"/>
</dbReference>
<accession>A0A075FVV3</accession>
<dbReference type="GO" id="GO:0097367">
    <property type="term" value="F:carbohydrate derivative binding"/>
    <property type="evidence" value="ECO:0007669"/>
    <property type="project" value="InterPro"/>
</dbReference>